<protein>
    <submittedName>
        <fullName evidence="1">Pilus assembly protein PilP</fullName>
    </submittedName>
</protein>
<dbReference type="RefSeq" id="WP_005761866.1">
    <property type="nucleotide sequence ID" value="NZ_AJSX01000047.1"/>
</dbReference>
<comment type="caution">
    <text evidence="1">The sequence shown here is derived from an EMBL/GenBank/DDBJ whole genome shotgun (WGS) entry which is preliminary data.</text>
</comment>
<dbReference type="Proteomes" id="UP000006457">
    <property type="component" value="Unassembled WGS sequence"/>
</dbReference>
<dbReference type="EMBL" id="AJSX01000047">
    <property type="protein sequence ID" value="EIJ67375.1"/>
    <property type="molecule type" value="Genomic_DNA"/>
</dbReference>
<sequence>MRLRVIFALLIINLFWLENLNAEADPFDKQQRLAHALSTESSNEVRHHCDTESTVVAEHISFQQLKLIGMMQYTTTWKAFFMDNEKHIYTAMVGNLISKEQLKLQQISRKNIQLLAWDEAGNCQQTRVVNIKF</sequence>
<dbReference type="InterPro" id="IPR007446">
    <property type="entry name" value="PilP"/>
</dbReference>
<organism evidence="1 2">
    <name type="scientific">Pasteurella bettyae CCUG 2042</name>
    <dbReference type="NCBI Taxonomy" id="1095749"/>
    <lineage>
        <taxon>Bacteria</taxon>
        <taxon>Pseudomonadati</taxon>
        <taxon>Pseudomonadota</taxon>
        <taxon>Gammaproteobacteria</taxon>
        <taxon>Pasteurellales</taxon>
        <taxon>Pasteurellaceae</taxon>
        <taxon>Pasteurella</taxon>
    </lineage>
</organism>
<reference evidence="1 2" key="1">
    <citation type="submission" date="2012-03" db="EMBL/GenBank/DDBJ databases">
        <authorList>
            <person name="Harkins D.M."/>
            <person name="Madupu R."/>
            <person name="Durkin A.S."/>
            <person name="Torralba M."/>
            <person name="Methe B."/>
            <person name="Sutton G.G."/>
            <person name="Nelson K.E."/>
        </authorList>
    </citation>
    <scope>NUCLEOTIDE SEQUENCE [LARGE SCALE GENOMIC DNA]</scope>
    <source>
        <strain evidence="1 2">CCUG 2042</strain>
    </source>
</reference>
<keyword evidence="2" id="KW-1185">Reference proteome</keyword>
<name>I3D6N2_9PAST</name>
<dbReference type="PATRIC" id="fig|1095749.3.peg.2013"/>
<gene>
    <name evidence="1" type="ORF">HMPREF1052_0675</name>
</gene>
<accession>I3D6N2</accession>
<dbReference type="Pfam" id="PF04351">
    <property type="entry name" value="PilP"/>
    <property type="match status" value="1"/>
</dbReference>
<dbReference type="AlphaFoldDB" id="I3D6N2"/>
<evidence type="ECO:0000313" key="1">
    <source>
        <dbReference type="EMBL" id="EIJ67375.1"/>
    </source>
</evidence>
<proteinExistence type="predicted"/>
<dbReference type="OrthoDB" id="5679413at2"/>
<evidence type="ECO:0000313" key="2">
    <source>
        <dbReference type="Proteomes" id="UP000006457"/>
    </source>
</evidence>
<dbReference type="Gene3D" id="2.30.30.830">
    <property type="match status" value="1"/>
</dbReference>
<dbReference type="eggNOG" id="ENOG5031K2Y">
    <property type="taxonomic scope" value="Bacteria"/>
</dbReference>